<dbReference type="SMART" id="SM00212">
    <property type="entry name" value="UBCc"/>
    <property type="match status" value="1"/>
</dbReference>
<keyword evidence="8" id="KW-0732">Signal</keyword>
<feature type="chain" id="PRO_5040901270" evidence="8">
    <location>
        <begin position="20"/>
        <end position="1518"/>
    </location>
</feature>
<comment type="caution">
    <text evidence="11">The sequence shown here is derived from an EMBL/GenBank/DDBJ whole genome shotgun (WGS) entry which is preliminary data.</text>
</comment>
<dbReference type="Pfam" id="PF00179">
    <property type="entry name" value="UQ_con"/>
    <property type="match status" value="1"/>
</dbReference>
<feature type="coiled-coil region" evidence="6">
    <location>
        <begin position="1481"/>
        <end position="1518"/>
    </location>
</feature>
<comment type="subcellular location">
    <subcellularLocation>
        <location evidence="1">Nucleus</location>
    </subcellularLocation>
</comment>
<dbReference type="InterPro" id="IPR045132">
    <property type="entry name" value="UBE4"/>
</dbReference>
<dbReference type="InterPro" id="IPR016135">
    <property type="entry name" value="UBQ-conjugating_enzyme/RWD"/>
</dbReference>
<dbReference type="SUPFAM" id="SSF54495">
    <property type="entry name" value="UBC-like"/>
    <property type="match status" value="1"/>
</dbReference>
<dbReference type="Proteomes" id="UP001163046">
    <property type="component" value="Unassembled WGS sequence"/>
</dbReference>
<feature type="compositionally biased region" description="Polar residues" evidence="7">
    <location>
        <begin position="171"/>
        <end position="181"/>
    </location>
</feature>
<feature type="region of interest" description="Disordered" evidence="7">
    <location>
        <begin position="1248"/>
        <end position="1268"/>
    </location>
</feature>
<keyword evidence="6" id="KW-0175">Coiled coil</keyword>
<comment type="pathway">
    <text evidence="2">Protein modification; protein ubiquitination.</text>
</comment>
<feature type="signal peptide" evidence="8">
    <location>
        <begin position="1"/>
        <end position="19"/>
    </location>
</feature>
<dbReference type="PANTHER" id="PTHR13931:SF2">
    <property type="entry name" value="UBIQUITIN CONJUGATION FACTOR E4 B"/>
    <property type="match status" value="1"/>
</dbReference>
<dbReference type="PROSITE" id="PS50222">
    <property type="entry name" value="EF_HAND_2"/>
    <property type="match status" value="1"/>
</dbReference>
<dbReference type="GO" id="GO:0034450">
    <property type="term" value="F:ubiquitin-ubiquitin ligase activity"/>
    <property type="evidence" value="ECO:0007669"/>
    <property type="project" value="InterPro"/>
</dbReference>
<dbReference type="GO" id="GO:0000151">
    <property type="term" value="C:ubiquitin ligase complex"/>
    <property type="evidence" value="ECO:0007669"/>
    <property type="project" value="InterPro"/>
</dbReference>
<dbReference type="InterPro" id="IPR002048">
    <property type="entry name" value="EF_hand_dom"/>
</dbReference>
<dbReference type="GO" id="GO:0000209">
    <property type="term" value="P:protein polyubiquitination"/>
    <property type="evidence" value="ECO:0007669"/>
    <property type="project" value="TreeGrafter"/>
</dbReference>
<dbReference type="PROSITE" id="PS50127">
    <property type="entry name" value="UBC_2"/>
    <property type="match status" value="1"/>
</dbReference>
<dbReference type="GO" id="GO:0006511">
    <property type="term" value="P:ubiquitin-dependent protein catabolic process"/>
    <property type="evidence" value="ECO:0007669"/>
    <property type="project" value="InterPro"/>
</dbReference>
<organism evidence="11 12">
    <name type="scientific">Desmophyllum pertusum</name>
    <dbReference type="NCBI Taxonomy" id="174260"/>
    <lineage>
        <taxon>Eukaryota</taxon>
        <taxon>Metazoa</taxon>
        <taxon>Cnidaria</taxon>
        <taxon>Anthozoa</taxon>
        <taxon>Hexacorallia</taxon>
        <taxon>Scleractinia</taxon>
        <taxon>Caryophylliina</taxon>
        <taxon>Caryophylliidae</taxon>
        <taxon>Desmophyllum</taxon>
    </lineage>
</organism>
<evidence type="ECO:0000259" key="10">
    <source>
        <dbReference type="PROSITE" id="PS50222"/>
    </source>
</evidence>
<keyword evidence="3" id="KW-0808">Transferase</keyword>
<protein>
    <submittedName>
        <fullName evidence="11">Uncharacterized protein</fullName>
    </submittedName>
</protein>
<evidence type="ECO:0000313" key="12">
    <source>
        <dbReference type="Proteomes" id="UP001163046"/>
    </source>
</evidence>
<evidence type="ECO:0000313" key="11">
    <source>
        <dbReference type="EMBL" id="KAJ7337208.1"/>
    </source>
</evidence>
<dbReference type="GO" id="GO:0005509">
    <property type="term" value="F:calcium ion binding"/>
    <property type="evidence" value="ECO:0007669"/>
    <property type="project" value="InterPro"/>
</dbReference>
<feature type="region of interest" description="Disordered" evidence="7">
    <location>
        <begin position="82"/>
        <end position="118"/>
    </location>
</feature>
<feature type="compositionally biased region" description="Basic residues" evidence="7">
    <location>
        <begin position="97"/>
        <end position="109"/>
    </location>
</feature>
<evidence type="ECO:0000256" key="5">
    <source>
        <dbReference type="ARBA" id="ARBA00023242"/>
    </source>
</evidence>
<dbReference type="PANTHER" id="PTHR13931">
    <property type="entry name" value="UBIQUITINATION FACTOR E4"/>
    <property type="match status" value="1"/>
</dbReference>
<evidence type="ECO:0000256" key="1">
    <source>
        <dbReference type="ARBA" id="ARBA00004123"/>
    </source>
</evidence>
<evidence type="ECO:0000256" key="2">
    <source>
        <dbReference type="ARBA" id="ARBA00004906"/>
    </source>
</evidence>
<proteinExistence type="predicted"/>
<dbReference type="Gene3D" id="3.10.110.10">
    <property type="entry name" value="Ubiquitin Conjugating Enzyme"/>
    <property type="match status" value="1"/>
</dbReference>
<dbReference type="OrthoDB" id="1926878at2759"/>
<feature type="compositionally biased region" description="Acidic residues" evidence="7">
    <location>
        <begin position="1253"/>
        <end position="1263"/>
    </location>
</feature>
<dbReference type="InterPro" id="IPR000608">
    <property type="entry name" value="UBC"/>
</dbReference>
<feature type="region of interest" description="Disordered" evidence="7">
    <location>
        <begin position="167"/>
        <end position="237"/>
    </location>
</feature>
<evidence type="ECO:0000256" key="6">
    <source>
        <dbReference type="SAM" id="Coils"/>
    </source>
</evidence>
<dbReference type="InterPro" id="IPR019474">
    <property type="entry name" value="Ub_conjug_fac_E4_core"/>
</dbReference>
<dbReference type="GO" id="GO:0005634">
    <property type="term" value="C:nucleus"/>
    <property type="evidence" value="ECO:0007669"/>
    <property type="project" value="UniProtKB-SubCell"/>
</dbReference>
<dbReference type="PROSITE" id="PS00018">
    <property type="entry name" value="EF_HAND_1"/>
    <property type="match status" value="1"/>
</dbReference>
<evidence type="ECO:0000256" key="7">
    <source>
        <dbReference type="SAM" id="MobiDB-lite"/>
    </source>
</evidence>
<evidence type="ECO:0000256" key="4">
    <source>
        <dbReference type="ARBA" id="ARBA00022786"/>
    </source>
</evidence>
<feature type="compositionally biased region" description="Basic and acidic residues" evidence="7">
    <location>
        <begin position="83"/>
        <end position="94"/>
    </location>
</feature>
<reference evidence="11" key="1">
    <citation type="submission" date="2023-01" db="EMBL/GenBank/DDBJ databases">
        <title>Genome assembly of the deep-sea coral Lophelia pertusa.</title>
        <authorList>
            <person name="Herrera S."/>
            <person name="Cordes E."/>
        </authorList>
    </citation>
    <scope>NUCLEOTIDE SEQUENCE</scope>
    <source>
        <strain evidence="11">USNM1676648</strain>
        <tissue evidence="11">Polyp</tissue>
    </source>
</reference>
<dbReference type="EMBL" id="MU827781">
    <property type="protein sequence ID" value="KAJ7337208.1"/>
    <property type="molecule type" value="Genomic_DNA"/>
</dbReference>
<dbReference type="GO" id="GO:0036503">
    <property type="term" value="P:ERAD pathway"/>
    <property type="evidence" value="ECO:0007669"/>
    <property type="project" value="InterPro"/>
</dbReference>
<dbReference type="InterPro" id="IPR018247">
    <property type="entry name" value="EF_Hand_1_Ca_BS"/>
</dbReference>
<keyword evidence="5" id="KW-0539">Nucleus</keyword>
<sequence>MARISILWLLGLFIQLTFCVDASAQFEDPLQRHIFDNDDNKHDLNDAEFEKILLQYDKNEDGELSAEEMEKYFQDAMAALRGETGEDKPQEKPGKGSAKRTSTKQKRPTRTQPSTVNTGSKWSVKQIVGGLLGILCLIIVCAAVVQRMTKHAGVDVEDVRAARLRRLATEQPKTNAENSTLKSRRNEVSPAVNRPAVISSDKPTIRRRLNDKSEASKGNTDEAGVSGTGKRLDKSRLLNPSVERTEDCQVEPQLFNATAKPLASVDRVAAASVRATSPERCPVTTAVGASGMSCDQRVVADNFGVIETADVQEEVLASSPRKLPAPKQEKLQDLPYEDVARKVLTKVLDCSFENQVSKKNEGLPLIKLGKEKGQAVLQIEASEIPVNSDDLSKLEKLLAKRIYKEVDPMKFAILCFDHCSQLPGKNFKTIHDGGKIWKEVTSAVMELCVNTVLKHLIHAAASPTAAEDDLWADFVQSGQSEAPSQFFLASVGGWSCDGVTVSGDLLSRLLEKGKHDSEVKDTFVEMITVGGRQVVQVKRINEITLECKSIFTGLETLLSQPAMAEFLAEALERELDSGIKELGIFFQERSLFSSFLATSTIDIKIDMKSRAASCFLELPHFPQAFRSDVDQLQSQIMDGIHSCQNVVYKALVKLFKSNAKDSALAWLAGVVSLNDLRVSANLPRDNFKTTVAGDGFMVNLCSVALQLCDSFLLSKGKGKYKQIEARYCTTKGCRLRFDNERTLAGGHIGTENEEKIDLRSLLFSSAELKGQFKLMTEMFHITHSALHIGLTITLQHYNKLLSNFFLMVEMKEGTPVEANIRKQLMLFVHQWDTCLQDTHFMRLCSEFYITTAAWLLHLLESCSSENQGLSENEIQVKQREILANIPEFYVKDMCSWFRFAALHKPCALKGLDICVFVDCCCALIERRDLMPGPVASTRIVTALLSFAEICSRNKRKNKLLETTTWGSGIEGDLMACVAMCPAVREKLGPALIHTYSSVDVVEGLDVDKEEFDKFSARFEIVKLLETLWNRPDCLPSILEECGRESFQAFLGSVLDTLLYVLKDGLIKITHVRKLQCAKQCDEKWKELSAEQRQEKEQFLKGEEHTSKSFMAMANSTLAFLVKITEEDKVARCFSRSPLSLRACAAIIGFLDSLCGRKSLDLKVQNMEKYSFDPRDLLVKILTVLVRMSNASEEGEFVKCLAANPDYSRLSVERALHVVQRENLAPDHVVQDLRRIMQEVGSLLAREEGHASSVEDELNEDDTEPAPPEVMPVDADQAYIDALELIKFETAELVECHAFRSFASKPICPRSGKVRALMREATQLKNNLPIHPNASILVKQSGCFVFDIYFPSSYPVDPPLVKIITTGNGTVRFNPNLYADGKVCLSLLGTWHGGDASEKWDPKKSSLYQVLVSIQSMMFSPEPYFNEPGYEGIRGTDDGDALCNEYNATIKLQTIRHAMVGQLREPTPGFEEAIRAHFRFQREAVLKQCAEWLTQCADAEEERRMRKSVETLKSELEKL</sequence>
<feature type="domain" description="UBC core" evidence="9">
    <location>
        <begin position="1280"/>
        <end position="1458"/>
    </location>
</feature>
<evidence type="ECO:0000256" key="3">
    <source>
        <dbReference type="ARBA" id="ARBA00022679"/>
    </source>
</evidence>
<name>A0A9X0CG23_9CNID</name>
<dbReference type="GO" id="GO:0005737">
    <property type="term" value="C:cytoplasm"/>
    <property type="evidence" value="ECO:0007669"/>
    <property type="project" value="TreeGrafter"/>
</dbReference>
<evidence type="ECO:0000256" key="8">
    <source>
        <dbReference type="SAM" id="SignalP"/>
    </source>
</evidence>
<feature type="domain" description="EF-hand" evidence="10">
    <location>
        <begin position="44"/>
        <end position="79"/>
    </location>
</feature>
<keyword evidence="12" id="KW-1185">Reference proteome</keyword>
<gene>
    <name evidence="11" type="ORF">OS493_010065</name>
</gene>
<accession>A0A9X0CG23</accession>
<dbReference type="CDD" id="cd23810">
    <property type="entry name" value="UBCc_BIRC6"/>
    <property type="match status" value="1"/>
</dbReference>
<keyword evidence="4" id="KW-0833">Ubl conjugation pathway</keyword>
<dbReference type="Pfam" id="PF10408">
    <property type="entry name" value="Ufd2P_core"/>
    <property type="match status" value="1"/>
</dbReference>
<evidence type="ECO:0000259" key="9">
    <source>
        <dbReference type="PROSITE" id="PS50127"/>
    </source>
</evidence>